<accession>A0A6L9XTG4</accession>
<evidence type="ECO:0000313" key="1">
    <source>
        <dbReference type="EMBL" id="NEN04606.1"/>
    </source>
</evidence>
<reference evidence="1 2" key="1">
    <citation type="journal article" date="2014" name="J. Microbiol.">
        <title>Diaminobutyricibacter tongyongensis gen. nov., sp. nov. and Homoserinibacter gongjuensis gen. nov., sp. nov. belong to the family Microbacteriaceae.</title>
        <authorList>
            <person name="Kim S.J."/>
            <person name="Ahn J.H."/>
            <person name="Weon H.Y."/>
            <person name="Hamada M."/>
            <person name="Suzuki K."/>
            <person name="Kwon S.W."/>
        </authorList>
    </citation>
    <scope>NUCLEOTIDE SEQUENCE [LARGE SCALE GENOMIC DNA]</scope>
    <source>
        <strain evidence="1 2">NBRC 108724</strain>
    </source>
</reference>
<organism evidence="1 2">
    <name type="scientific">Leifsonia tongyongensis</name>
    <dbReference type="NCBI Taxonomy" id="1268043"/>
    <lineage>
        <taxon>Bacteria</taxon>
        <taxon>Bacillati</taxon>
        <taxon>Actinomycetota</taxon>
        <taxon>Actinomycetes</taxon>
        <taxon>Micrococcales</taxon>
        <taxon>Microbacteriaceae</taxon>
        <taxon>Leifsonia</taxon>
    </lineage>
</organism>
<evidence type="ECO:0000313" key="2">
    <source>
        <dbReference type="Proteomes" id="UP000474967"/>
    </source>
</evidence>
<dbReference type="RefSeq" id="WP_163287708.1">
    <property type="nucleotide sequence ID" value="NZ_JAAGWY010000001.1"/>
</dbReference>
<sequence>MNDWNSALDEVARSMKGQPSEVILESLRAATGPDDAWDEAVMVQAASEIANGVNLHFNR</sequence>
<comment type="caution">
    <text evidence="1">The sequence shown here is derived from an EMBL/GenBank/DDBJ whole genome shotgun (WGS) entry which is preliminary data.</text>
</comment>
<dbReference type="AlphaFoldDB" id="A0A6L9XTG4"/>
<proteinExistence type="predicted"/>
<keyword evidence="2" id="KW-1185">Reference proteome</keyword>
<name>A0A6L9XTG4_9MICO</name>
<dbReference type="Proteomes" id="UP000474967">
    <property type="component" value="Unassembled WGS sequence"/>
</dbReference>
<protein>
    <submittedName>
        <fullName evidence="1">Uncharacterized protein</fullName>
    </submittedName>
</protein>
<dbReference type="EMBL" id="JAAGWY010000001">
    <property type="protein sequence ID" value="NEN04606.1"/>
    <property type="molecule type" value="Genomic_DNA"/>
</dbReference>
<gene>
    <name evidence="1" type="ORF">G3T36_01845</name>
</gene>